<dbReference type="SUPFAM" id="SSF56281">
    <property type="entry name" value="Metallo-hydrolase/oxidoreductase"/>
    <property type="match status" value="1"/>
</dbReference>
<dbReference type="PANTHER" id="PTHR30619:SF7">
    <property type="entry name" value="BETA-LACTAMASE DOMAIN PROTEIN"/>
    <property type="match status" value="1"/>
</dbReference>
<dbReference type="InterPro" id="IPR004477">
    <property type="entry name" value="ComEC_N"/>
</dbReference>
<dbReference type="Pfam" id="PF03772">
    <property type="entry name" value="Competence"/>
    <property type="match status" value="1"/>
</dbReference>
<dbReference type="InterPro" id="IPR052159">
    <property type="entry name" value="Competence_DNA_uptake"/>
</dbReference>
<keyword evidence="2" id="KW-1003">Cell membrane</keyword>
<dbReference type="SMART" id="SM00849">
    <property type="entry name" value="Lactamase_B"/>
    <property type="match status" value="1"/>
</dbReference>
<feature type="transmembrane region" description="Helical" evidence="6">
    <location>
        <begin position="256"/>
        <end position="273"/>
    </location>
</feature>
<evidence type="ECO:0000256" key="4">
    <source>
        <dbReference type="ARBA" id="ARBA00022989"/>
    </source>
</evidence>
<reference evidence="8 9" key="1">
    <citation type="submission" date="2020-09" db="EMBL/GenBank/DDBJ databases">
        <title>Parvimonas S3374 sp. nov.</title>
        <authorList>
            <person name="Buhl M."/>
        </authorList>
    </citation>
    <scope>NUCLEOTIDE SEQUENCE [LARGE SCALE GENOMIC DNA]</scope>
    <source>
        <strain evidence="8 9">S3374</strain>
    </source>
</reference>
<dbReference type="InterPro" id="IPR035681">
    <property type="entry name" value="ComA-like_MBL"/>
</dbReference>
<feature type="transmembrane region" description="Helical" evidence="6">
    <location>
        <begin position="224"/>
        <end position="244"/>
    </location>
</feature>
<evidence type="ECO:0000256" key="5">
    <source>
        <dbReference type="ARBA" id="ARBA00023136"/>
    </source>
</evidence>
<evidence type="ECO:0000259" key="7">
    <source>
        <dbReference type="SMART" id="SM00849"/>
    </source>
</evidence>
<keyword evidence="9" id="KW-1185">Reference proteome</keyword>
<dbReference type="Pfam" id="PF13567">
    <property type="entry name" value="DUF4131"/>
    <property type="match status" value="1"/>
</dbReference>
<feature type="transmembrane region" description="Helical" evidence="6">
    <location>
        <begin position="325"/>
        <end position="342"/>
    </location>
</feature>
<keyword evidence="4 6" id="KW-1133">Transmembrane helix</keyword>
<proteinExistence type="predicted"/>
<evidence type="ECO:0000313" key="8">
    <source>
        <dbReference type="EMBL" id="MBK1468375.1"/>
    </source>
</evidence>
<evidence type="ECO:0000256" key="6">
    <source>
        <dbReference type="SAM" id="Phobius"/>
    </source>
</evidence>
<dbReference type="RefSeq" id="WP_201275314.1">
    <property type="nucleotide sequence ID" value="NZ_JACVDA010000007.1"/>
</dbReference>
<evidence type="ECO:0000256" key="3">
    <source>
        <dbReference type="ARBA" id="ARBA00022692"/>
    </source>
</evidence>
<dbReference type="EMBL" id="JACVDA010000007">
    <property type="protein sequence ID" value="MBK1468375.1"/>
    <property type="molecule type" value="Genomic_DNA"/>
</dbReference>
<feature type="transmembrane region" description="Helical" evidence="6">
    <location>
        <begin position="410"/>
        <end position="427"/>
    </location>
</feature>
<dbReference type="NCBIfam" id="TIGR00361">
    <property type="entry name" value="ComEC_Rec2"/>
    <property type="match status" value="1"/>
</dbReference>
<feature type="transmembrane region" description="Helical" evidence="6">
    <location>
        <begin position="28"/>
        <end position="46"/>
    </location>
</feature>
<feature type="domain" description="Metallo-beta-lactamase" evidence="7">
    <location>
        <begin position="506"/>
        <end position="697"/>
    </location>
</feature>
<accession>A0ABS1CAD5</accession>
<evidence type="ECO:0000256" key="1">
    <source>
        <dbReference type="ARBA" id="ARBA00004651"/>
    </source>
</evidence>
<dbReference type="NCBIfam" id="TIGR00360">
    <property type="entry name" value="ComEC_N-term"/>
    <property type="match status" value="1"/>
</dbReference>
<dbReference type="InterPro" id="IPR001279">
    <property type="entry name" value="Metallo-B-lactamas"/>
</dbReference>
<feature type="transmembrane region" description="Helical" evidence="6">
    <location>
        <begin position="439"/>
        <end position="460"/>
    </location>
</feature>
<dbReference type="Proteomes" id="UP000823123">
    <property type="component" value="Unassembled WGS sequence"/>
</dbReference>
<comment type="caution">
    <text evidence="8">The sequence shown here is derived from an EMBL/GenBank/DDBJ whole genome shotgun (WGS) entry which is preliminary data.</text>
</comment>
<dbReference type="PANTHER" id="PTHR30619">
    <property type="entry name" value="DNA INTERNALIZATION/COMPETENCE PROTEIN COMEC/REC2"/>
    <property type="match status" value="1"/>
</dbReference>
<dbReference type="InterPro" id="IPR004797">
    <property type="entry name" value="Competence_ComEC/Rec2"/>
</dbReference>
<feature type="transmembrane region" description="Helical" evidence="6">
    <location>
        <begin position="354"/>
        <end position="372"/>
    </location>
</feature>
<feature type="transmembrane region" description="Helical" evidence="6">
    <location>
        <begin position="279"/>
        <end position="296"/>
    </location>
</feature>
<gene>
    <name evidence="8" type="ORF">IBJ83_03480</name>
</gene>
<evidence type="ECO:0000256" key="2">
    <source>
        <dbReference type="ARBA" id="ARBA00022475"/>
    </source>
</evidence>
<keyword evidence="3 6" id="KW-0812">Transmembrane</keyword>
<feature type="transmembrane region" description="Helical" evidence="6">
    <location>
        <begin position="384"/>
        <end position="403"/>
    </location>
</feature>
<protein>
    <submittedName>
        <fullName evidence="8">DNA internalization-related competence protein ComEC/Rec2</fullName>
    </submittedName>
</protein>
<dbReference type="InterPro" id="IPR025405">
    <property type="entry name" value="DUF4131"/>
</dbReference>
<dbReference type="Gene3D" id="3.60.15.10">
    <property type="entry name" value="Ribonuclease Z/Hydroxyacylglutathione hydrolase-like"/>
    <property type="match status" value="1"/>
</dbReference>
<feature type="transmembrane region" description="Helical" evidence="6">
    <location>
        <begin position="472"/>
        <end position="490"/>
    </location>
</feature>
<dbReference type="InterPro" id="IPR036866">
    <property type="entry name" value="RibonucZ/Hydroxyglut_hydro"/>
</dbReference>
<keyword evidence="5 6" id="KW-0472">Membrane</keyword>
<dbReference type="CDD" id="cd07731">
    <property type="entry name" value="ComA-like_MBL-fold"/>
    <property type="match status" value="1"/>
</dbReference>
<feature type="transmembrane region" description="Helical" evidence="6">
    <location>
        <begin position="53"/>
        <end position="68"/>
    </location>
</feature>
<feature type="transmembrane region" description="Helical" evidence="6">
    <location>
        <begin position="5"/>
        <end position="22"/>
    </location>
</feature>
<dbReference type="Pfam" id="PF00753">
    <property type="entry name" value="Lactamase_B"/>
    <property type="match status" value="1"/>
</dbReference>
<name>A0ABS1CAD5_9FIRM</name>
<feature type="transmembrane region" description="Helical" evidence="6">
    <location>
        <begin position="755"/>
        <end position="774"/>
    </location>
</feature>
<organism evidence="8 9">
    <name type="scientific">Parvimonas parva</name>
    <dbReference type="NCBI Taxonomy" id="2769485"/>
    <lineage>
        <taxon>Bacteria</taxon>
        <taxon>Bacillati</taxon>
        <taxon>Bacillota</taxon>
        <taxon>Tissierellia</taxon>
        <taxon>Tissierellales</taxon>
        <taxon>Peptoniphilaceae</taxon>
        <taxon>Parvimonas</taxon>
    </lineage>
</organism>
<sequence>MKRNIVFYLISLICGILFCYFLKIEHFTKFYCALIFVFAFFVLHILKFNRLKLFLLMFSLGFFVSFFAEKESDLKDFFDRKITFTGEVLNSTLVSNGNGYKHEIKLKSIENVESCEKILLFTNEKQFEIGDIIKVSGKLTEIRSNGNPRLFDYKKFNLKNKIFSNVYSNDVKKIGEKQSLKRSFYFYVKNVFDNSLSVENSNIMKKIFLSNSFDTDFENDVREIGLSHILAVSGLHIGIIYIVLSKILIFLPFKRIFRELIILFFIFLYSGLIGNPASVVRAEIFLFITIFSSLFGKIKDRENDLFLTVFIILLINPYMIFDVGLYLSTFSVFGIIKILPYFSKSRDSFIRKSFKLTFSIFLMILPIILYVFGKFSLTTFFSNLFLTPIFVICIVISFFMLLFGLLSLKISLILGFFVNNLLSLIRINVEFLKNINLNIIFYEYNLVFLIFTYILILIYFERRNLRYFKVKNLKFLIISIFLMFVFTNISCFYENKVRINFIDIGQGDACLIRGKYNNILIDTGGSTFGNGDNGKSVLIPYLKKSGVKVLDFVFISHLDADHCKNLTYLSKEVEIKNLFFRKNGYRDFVKKYGEVKAKNIYDIENSTKINLKDMDLEIFKARDTLEENERSILVKAIVNGKKILFTGDIGAFTENQLVKKDIDCDYLKTPHHGSKNSSSSEFLLATSPKSAIISCGYKNRYNHPHKDALSRMKSVGIDVFRTDLQGNIMLELDRFEEKIIGFRDLKDNIFVFVKFYFMDILNIIMYLFVFFVLIKIKKDLVIDLNFRRNYELYTGDETLGKWRA</sequence>
<evidence type="ECO:0000313" key="9">
    <source>
        <dbReference type="Proteomes" id="UP000823123"/>
    </source>
</evidence>
<comment type="subcellular location">
    <subcellularLocation>
        <location evidence="1">Cell membrane</location>
        <topology evidence="1">Multi-pass membrane protein</topology>
    </subcellularLocation>
</comment>